<dbReference type="GO" id="GO:0003677">
    <property type="term" value="F:DNA binding"/>
    <property type="evidence" value="ECO:0007669"/>
    <property type="project" value="UniProtKB-KW"/>
</dbReference>
<sequence length="424" mass="46220">MRILLVEDDVPLGDGIRAGMRQQGFQVDWVRDGDSGPARAARAWSRRDGPRSRFAARGRHGCSATHSQTIMRMTDTTGQCRRVAGARENGRWRTVRRVRYRTRRTGRSLAGGAACGAAGLAVHVAGTRAHPHPLPAMHAAHGGRVGELDSARVRTLLHLGMMFGADFLALGIRRCRAHPRTVFNPLGRRHQLTAVNHASRLDGRALSWLARLGVGQTGRHRDRDADQARRSERIRTEHGNLQTICVHSTVHGKAADPLCQIKWRRVAANTIEMHAGHHVDVNCTVHHRAARVAAWRAALIGPLRSRSAMSNSLRYRERTVELADQMRKLRQSQPDPMSAFGALAVAGAKDGALTKKTRGLIALGIGISCRCGDCIGFDRQSPPIKRKATREEVEEAAGVAVYMGGGPSMMYAAPTLMAVGEPAA</sequence>
<name>Q2T979_BURTA</name>
<dbReference type="AlphaFoldDB" id="Q2T979"/>
<protein>
    <submittedName>
        <fullName evidence="2">DNA-binding response regulator</fullName>
    </submittedName>
</protein>
<dbReference type="Proteomes" id="UP000001930">
    <property type="component" value="Chromosome II"/>
</dbReference>
<evidence type="ECO:0000313" key="3">
    <source>
        <dbReference type="Proteomes" id="UP000001930"/>
    </source>
</evidence>
<dbReference type="GO" id="GO:0051920">
    <property type="term" value="F:peroxiredoxin activity"/>
    <property type="evidence" value="ECO:0007669"/>
    <property type="project" value="InterPro"/>
</dbReference>
<dbReference type="Gene3D" id="1.20.1290.10">
    <property type="entry name" value="AhpD-like"/>
    <property type="match status" value="1"/>
</dbReference>
<dbReference type="KEGG" id="bte:BTH_II0068"/>
<dbReference type="EMBL" id="CP000085">
    <property type="protein sequence ID" value="ABC35291.1"/>
    <property type="molecule type" value="Genomic_DNA"/>
</dbReference>
<dbReference type="Pfam" id="PF02627">
    <property type="entry name" value="CMD"/>
    <property type="match status" value="1"/>
</dbReference>
<accession>Q2T979</accession>
<evidence type="ECO:0000313" key="2">
    <source>
        <dbReference type="EMBL" id="ABC35291.1"/>
    </source>
</evidence>
<feature type="domain" description="Carboxymuconolactone decarboxylase-like" evidence="1">
    <location>
        <begin position="335"/>
        <end position="413"/>
    </location>
</feature>
<keyword evidence="2" id="KW-0238">DNA-binding</keyword>
<proteinExistence type="predicted"/>
<dbReference type="SUPFAM" id="SSF69118">
    <property type="entry name" value="AhpD-like"/>
    <property type="match status" value="1"/>
</dbReference>
<gene>
    <name evidence="2" type="ordered locus">BTH_II0068</name>
</gene>
<dbReference type="HOGENOM" id="CLU_646683_0_0_4"/>
<dbReference type="InterPro" id="IPR029032">
    <property type="entry name" value="AhpD-like"/>
</dbReference>
<dbReference type="InterPro" id="IPR003779">
    <property type="entry name" value="CMD-like"/>
</dbReference>
<reference evidence="2 3" key="1">
    <citation type="journal article" date="2005" name="BMC Genomics">
        <title>Bacterial genome adaptation to niches: divergence of the potential virulence genes in three Burkholderia species of different survival strategies.</title>
        <authorList>
            <person name="Kim H.S."/>
            <person name="Schell M.A."/>
            <person name="Yu Y."/>
            <person name="Ulrich R.L."/>
            <person name="Sarria S.H."/>
            <person name="Nierman W.C."/>
            <person name="DeShazer D."/>
        </authorList>
    </citation>
    <scope>NUCLEOTIDE SEQUENCE [LARGE SCALE GENOMIC DNA]</scope>
    <source>
        <strain evidence="3">ATCC 700388 / DSM 13276 / CCUG 48851 / CIP 106301 / E264</strain>
    </source>
</reference>
<organism evidence="2 3">
    <name type="scientific">Burkholderia thailandensis (strain ATCC 700388 / DSM 13276 / CCUG 48851 / CIP 106301 / E264)</name>
    <dbReference type="NCBI Taxonomy" id="271848"/>
    <lineage>
        <taxon>Bacteria</taxon>
        <taxon>Pseudomonadati</taxon>
        <taxon>Pseudomonadota</taxon>
        <taxon>Betaproteobacteria</taxon>
        <taxon>Burkholderiales</taxon>
        <taxon>Burkholderiaceae</taxon>
        <taxon>Burkholderia</taxon>
        <taxon>pseudomallei group</taxon>
    </lineage>
</organism>
<keyword evidence="3" id="KW-1185">Reference proteome</keyword>
<evidence type="ECO:0000259" key="1">
    <source>
        <dbReference type="Pfam" id="PF02627"/>
    </source>
</evidence>